<evidence type="ECO:0000313" key="3">
    <source>
        <dbReference type="Proteomes" id="UP001430584"/>
    </source>
</evidence>
<feature type="region of interest" description="Disordered" evidence="1">
    <location>
        <begin position="623"/>
        <end position="660"/>
    </location>
</feature>
<comment type="caution">
    <text evidence="2">The sequence shown here is derived from an EMBL/GenBank/DDBJ whole genome shotgun (WGS) entry which is preliminary data.</text>
</comment>
<evidence type="ECO:0000256" key="1">
    <source>
        <dbReference type="SAM" id="MobiDB-lite"/>
    </source>
</evidence>
<reference evidence="2 3" key="1">
    <citation type="submission" date="2024-02" db="EMBL/GenBank/DDBJ databases">
        <title>De novo assembly and annotation of 12 fungi associated with fruit tree decline syndrome in Ontario, Canada.</title>
        <authorList>
            <person name="Sulman M."/>
            <person name="Ellouze W."/>
            <person name="Ilyukhin E."/>
        </authorList>
    </citation>
    <scope>NUCLEOTIDE SEQUENCE [LARGE SCALE GENOMIC DNA]</scope>
    <source>
        <strain evidence="2 3">FDS-637</strain>
    </source>
</reference>
<accession>A0ABR3C3G8</accession>
<dbReference type="GeneID" id="92013598"/>
<dbReference type="EMBL" id="JAJVCZ030000010">
    <property type="protein sequence ID" value="KAL0254989.1"/>
    <property type="molecule type" value="Genomic_DNA"/>
</dbReference>
<proteinExistence type="predicted"/>
<keyword evidence="3" id="KW-1185">Reference proteome</keyword>
<protein>
    <submittedName>
        <fullName evidence="2">Uncharacterized protein</fullName>
    </submittedName>
</protein>
<evidence type="ECO:0000313" key="2">
    <source>
        <dbReference type="EMBL" id="KAL0254989.1"/>
    </source>
</evidence>
<sequence length="681" mass="74896">MSSSRSIAAAIVLLFREQCSSGNLEEAIRLYPNVNRLLTHNGVLHLAKLIHTYFRRLPKKSKPQAKPVLLEFTDRVIEDLRTGAIPPHTVASLHLLSFLKEAEQFDRGLDFWAWLKRKGNDFVDAGVYGAAIELLTAHGKVKLVELEALYAEALHRFPGNFAVYHLSPEAMVPDRGQPVIIKGLPTSLLQGISFARVTWGDWRNAYLGFDTALRLFPTQVPERFFEMFIHNRPLAESYTVFMMACRSGIVLSPGLLTVALDKLVQSQVRATIKDRLLAVRGMLDAIYAYAGVGGSVKGHHLSALVKGFEGLIPGDSRQENVREKFNRLVGNTAAEVVLTISQAGIPLYISTAASLVGLAGKARLPELLGRTIKDISDAGLDQDEVMRRSLVLAAGQIKHIELLELSWKSLVEAAEASGTQLGIRDWQALARASINAGHVGFLQEQASSLSHAMTDDTKYLIEQEIAKGELKAKEEPKARRRLELTEADYGLVNATIPEIKSQVGSISALISSGKLLNFYEHGLPMSLASRPAMGSNMALRTVYDELTTDPRLPATDQPLKPVMKTSSGYPLDALRYDNWVSINELLLDAEAHESMREWRMEKALKEGGLSRVAATIQSLSRPMLSPRRSTGDRNGTIAEDGTARKIAGNDETGAADEVGPVRQEIRRLRALQDQPHSASDP</sequence>
<organism evidence="2 3">
    <name type="scientific">Diplodia seriata</name>
    <dbReference type="NCBI Taxonomy" id="420778"/>
    <lineage>
        <taxon>Eukaryota</taxon>
        <taxon>Fungi</taxon>
        <taxon>Dikarya</taxon>
        <taxon>Ascomycota</taxon>
        <taxon>Pezizomycotina</taxon>
        <taxon>Dothideomycetes</taxon>
        <taxon>Dothideomycetes incertae sedis</taxon>
        <taxon>Botryosphaeriales</taxon>
        <taxon>Botryosphaeriaceae</taxon>
        <taxon>Diplodia</taxon>
    </lineage>
</organism>
<dbReference type="Proteomes" id="UP001430584">
    <property type="component" value="Unassembled WGS sequence"/>
</dbReference>
<dbReference type="RefSeq" id="XP_066628860.1">
    <property type="nucleotide sequence ID" value="XM_066780914.1"/>
</dbReference>
<name>A0ABR3C3G8_9PEZI</name>
<gene>
    <name evidence="2" type="ORF">SLS55_009513</name>
</gene>